<dbReference type="SMART" id="SM01041">
    <property type="entry name" value="BRO1"/>
    <property type="match status" value="1"/>
</dbReference>
<comment type="caution">
    <text evidence="2">The sequence shown here is derived from an EMBL/GenBank/DDBJ whole genome shotgun (WGS) entry which is preliminary data.</text>
</comment>
<dbReference type="Gene3D" id="1.25.40.280">
    <property type="entry name" value="alix/aip1 like domains"/>
    <property type="match status" value="1"/>
</dbReference>
<reference evidence="2" key="1">
    <citation type="submission" date="2022-03" db="EMBL/GenBank/DDBJ databases">
        <authorList>
            <person name="Lindestad O."/>
        </authorList>
    </citation>
    <scope>NUCLEOTIDE SEQUENCE</scope>
</reference>
<evidence type="ECO:0000259" key="1">
    <source>
        <dbReference type="PROSITE" id="PS51180"/>
    </source>
</evidence>
<dbReference type="GO" id="GO:0005768">
    <property type="term" value="C:endosome"/>
    <property type="evidence" value="ECO:0007669"/>
    <property type="project" value="TreeGrafter"/>
</dbReference>
<dbReference type="Pfam" id="PF03097">
    <property type="entry name" value="BRO1"/>
    <property type="match status" value="1"/>
</dbReference>
<organism evidence="2 3">
    <name type="scientific">Pararge aegeria aegeria</name>
    <dbReference type="NCBI Taxonomy" id="348720"/>
    <lineage>
        <taxon>Eukaryota</taxon>
        <taxon>Metazoa</taxon>
        <taxon>Ecdysozoa</taxon>
        <taxon>Arthropoda</taxon>
        <taxon>Hexapoda</taxon>
        <taxon>Insecta</taxon>
        <taxon>Pterygota</taxon>
        <taxon>Neoptera</taxon>
        <taxon>Endopterygota</taxon>
        <taxon>Lepidoptera</taxon>
        <taxon>Glossata</taxon>
        <taxon>Ditrysia</taxon>
        <taxon>Papilionoidea</taxon>
        <taxon>Nymphalidae</taxon>
        <taxon>Satyrinae</taxon>
        <taxon>Satyrini</taxon>
        <taxon>Parargina</taxon>
        <taxon>Pararge</taxon>
    </lineage>
</organism>
<dbReference type="InterPro" id="IPR038499">
    <property type="entry name" value="BRO1_sf"/>
</dbReference>
<name>A0A8S4SI54_9NEOP</name>
<dbReference type="PROSITE" id="PS51180">
    <property type="entry name" value="BRO1"/>
    <property type="match status" value="1"/>
</dbReference>
<keyword evidence="3" id="KW-1185">Reference proteome</keyword>
<dbReference type="Proteomes" id="UP000838756">
    <property type="component" value="Unassembled WGS sequence"/>
</dbReference>
<dbReference type="OrthoDB" id="2141925at2759"/>
<dbReference type="EMBL" id="CAKXAJ010026408">
    <property type="protein sequence ID" value="CAH2267984.1"/>
    <property type="molecule type" value="Genomic_DNA"/>
</dbReference>
<proteinExistence type="predicted"/>
<dbReference type="PANTHER" id="PTHR23030">
    <property type="entry name" value="PCD6 INTERACTING PROTEIN-RELATED"/>
    <property type="match status" value="1"/>
</dbReference>
<dbReference type="AlphaFoldDB" id="A0A8S4SI54"/>
<sequence length="194" mass="22137">MAELLCVPLKKSTDVDIVKPLKNLIHSTYNTGDLNEDFTEAINELSRLRTNAIWKVFDKSSSLDVLYSYYDQLVSLESKIPPQEVQIPFKWKDAFVKGILFGGRFSVTVSSLAYERMCILFNMAALQSTIAAQQPLDTEDSLKLAAKMFQYGPQRKARSYSGCDEEWCSAYLYVIKSEMRTYVEEVTNILVELN</sequence>
<evidence type="ECO:0000313" key="3">
    <source>
        <dbReference type="Proteomes" id="UP000838756"/>
    </source>
</evidence>
<accession>A0A8S4SI54</accession>
<protein>
    <submittedName>
        <fullName evidence="2">Jg8427 protein</fullName>
    </submittedName>
</protein>
<dbReference type="GO" id="GO:0000281">
    <property type="term" value="P:mitotic cytokinesis"/>
    <property type="evidence" value="ECO:0007669"/>
    <property type="project" value="TreeGrafter"/>
</dbReference>
<feature type="domain" description="BRO1" evidence="1">
    <location>
        <begin position="3"/>
        <end position="150"/>
    </location>
</feature>
<evidence type="ECO:0000313" key="2">
    <source>
        <dbReference type="EMBL" id="CAH2267984.1"/>
    </source>
</evidence>
<dbReference type="PANTHER" id="PTHR23030:SF39">
    <property type="entry name" value="PROGRAMMED CELL DEATH 6-INTERACTING PROTEIN"/>
    <property type="match status" value="1"/>
</dbReference>
<gene>
    <name evidence="2" type="primary">jg8427</name>
    <name evidence="2" type="ORF">PAEG_LOCUS26444</name>
</gene>
<dbReference type="InterPro" id="IPR004328">
    <property type="entry name" value="BRO1_dom"/>
</dbReference>